<evidence type="ECO:0000256" key="5">
    <source>
        <dbReference type="ARBA" id="ARBA00022801"/>
    </source>
</evidence>
<dbReference type="Gene3D" id="3.30.60.10">
    <property type="entry name" value="Endochitinase-like"/>
    <property type="match status" value="1"/>
</dbReference>
<evidence type="ECO:0000256" key="2">
    <source>
        <dbReference type="ARBA" id="ARBA00022669"/>
    </source>
</evidence>
<feature type="disulfide bond" evidence="8">
    <location>
        <begin position="88"/>
        <end position="102"/>
    </location>
</feature>
<dbReference type="GO" id="GO:0005975">
    <property type="term" value="P:carbohydrate metabolic process"/>
    <property type="evidence" value="ECO:0007669"/>
    <property type="project" value="InterPro"/>
</dbReference>
<dbReference type="PANTHER" id="PTHR46471:SF2">
    <property type="entry name" value="CHITIN DEACETYLASE-RELATED"/>
    <property type="match status" value="1"/>
</dbReference>
<proteinExistence type="predicted"/>
<dbReference type="Proteomes" id="UP001174694">
    <property type="component" value="Unassembled WGS sequence"/>
</dbReference>
<accession>A0AA38RBI8</accession>
<keyword evidence="5 12" id="KW-0378">Hydrolase</keyword>
<evidence type="ECO:0000256" key="1">
    <source>
        <dbReference type="ARBA" id="ARBA00001941"/>
    </source>
</evidence>
<feature type="domain" description="Chitin-binding type-1" evidence="10">
    <location>
        <begin position="73"/>
        <end position="117"/>
    </location>
</feature>
<dbReference type="SUPFAM" id="SSF88713">
    <property type="entry name" value="Glycoside hydrolase/deacetylase"/>
    <property type="match status" value="1"/>
</dbReference>
<organism evidence="12 13">
    <name type="scientific">Pleurostoma richardsiae</name>
    <dbReference type="NCBI Taxonomy" id="41990"/>
    <lineage>
        <taxon>Eukaryota</taxon>
        <taxon>Fungi</taxon>
        <taxon>Dikarya</taxon>
        <taxon>Ascomycota</taxon>
        <taxon>Pezizomycotina</taxon>
        <taxon>Sordariomycetes</taxon>
        <taxon>Sordariomycetidae</taxon>
        <taxon>Calosphaeriales</taxon>
        <taxon>Pleurostomataceae</taxon>
        <taxon>Pleurostoma</taxon>
    </lineage>
</organism>
<comment type="caution">
    <text evidence="12">The sequence shown here is derived from an EMBL/GenBank/DDBJ whole genome shotgun (WGS) entry which is preliminary data.</text>
</comment>
<dbReference type="SUPFAM" id="SSF57016">
    <property type="entry name" value="Plant lectins/antimicrobial peptides"/>
    <property type="match status" value="1"/>
</dbReference>
<keyword evidence="7" id="KW-0170">Cobalt</keyword>
<evidence type="ECO:0000256" key="7">
    <source>
        <dbReference type="ARBA" id="ARBA00023285"/>
    </source>
</evidence>
<gene>
    <name evidence="12" type="ORF">NKR23_g11639</name>
</gene>
<feature type="non-terminal residue" evidence="12">
    <location>
        <position position="382"/>
    </location>
</feature>
<dbReference type="AlphaFoldDB" id="A0AA38RBI8"/>
<evidence type="ECO:0000256" key="9">
    <source>
        <dbReference type="SAM" id="SignalP"/>
    </source>
</evidence>
<keyword evidence="2 8" id="KW-0147">Chitin-binding</keyword>
<dbReference type="EMBL" id="JANBVO010000065">
    <property type="protein sequence ID" value="KAJ9131658.1"/>
    <property type="molecule type" value="Genomic_DNA"/>
</dbReference>
<dbReference type="CDD" id="cd00035">
    <property type="entry name" value="ChtBD1"/>
    <property type="match status" value="1"/>
</dbReference>
<dbReference type="CDD" id="cd10951">
    <property type="entry name" value="CE4_ClCDA_like"/>
    <property type="match status" value="1"/>
</dbReference>
<dbReference type="Pfam" id="PF01522">
    <property type="entry name" value="Polysacc_deac_1"/>
    <property type="match status" value="1"/>
</dbReference>
<dbReference type="SMART" id="SM00270">
    <property type="entry name" value="ChtBD1"/>
    <property type="match status" value="1"/>
</dbReference>
<evidence type="ECO:0000256" key="4">
    <source>
        <dbReference type="ARBA" id="ARBA00022729"/>
    </source>
</evidence>
<comment type="cofactor">
    <cofactor evidence="1">
        <name>Co(2+)</name>
        <dbReference type="ChEBI" id="CHEBI:48828"/>
    </cofactor>
</comment>
<keyword evidence="6" id="KW-0119">Carbohydrate metabolism</keyword>
<evidence type="ECO:0000256" key="8">
    <source>
        <dbReference type="PROSITE-ProRule" id="PRU00261"/>
    </source>
</evidence>
<feature type="chain" id="PRO_5041402361" evidence="9">
    <location>
        <begin position="20"/>
        <end position="382"/>
    </location>
</feature>
<dbReference type="GO" id="GO:0046872">
    <property type="term" value="F:metal ion binding"/>
    <property type="evidence" value="ECO:0007669"/>
    <property type="project" value="UniProtKB-KW"/>
</dbReference>
<feature type="disulfide bond" evidence="8">
    <location>
        <begin position="83"/>
        <end position="95"/>
    </location>
</feature>
<evidence type="ECO:0000256" key="6">
    <source>
        <dbReference type="ARBA" id="ARBA00023277"/>
    </source>
</evidence>
<dbReference type="InterPro" id="IPR011330">
    <property type="entry name" value="Glyco_hydro/deAcase_b/a-brl"/>
</dbReference>
<keyword evidence="13" id="KW-1185">Reference proteome</keyword>
<keyword evidence="4 9" id="KW-0732">Signal</keyword>
<dbReference type="InterPro" id="IPR036861">
    <property type="entry name" value="Endochitinase-like_sf"/>
</dbReference>
<feature type="signal peptide" evidence="9">
    <location>
        <begin position="1"/>
        <end position="19"/>
    </location>
</feature>
<dbReference type="PROSITE" id="PS00026">
    <property type="entry name" value="CHIT_BIND_I_1"/>
    <property type="match status" value="1"/>
</dbReference>
<evidence type="ECO:0000313" key="12">
    <source>
        <dbReference type="EMBL" id="KAJ9131658.1"/>
    </source>
</evidence>
<evidence type="ECO:0000259" key="11">
    <source>
        <dbReference type="PROSITE" id="PS51677"/>
    </source>
</evidence>
<dbReference type="PROSITE" id="PS51677">
    <property type="entry name" value="NODB"/>
    <property type="match status" value="1"/>
</dbReference>
<evidence type="ECO:0000256" key="3">
    <source>
        <dbReference type="ARBA" id="ARBA00022723"/>
    </source>
</evidence>
<keyword evidence="3" id="KW-0479">Metal-binding</keyword>
<comment type="caution">
    <text evidence="8">Lacks conserved residue(s) required for the propagation of feature annotation.</text>
</comment>
<dbReference type="InterPro" id="IPR002509">
    <property type="entry name" value="NODB_dom"/>
</dbReference>
<dbReference type="PROSITE" id="PS50941">
    <property type="entry name" value="CHIT_BIND_I_2"/>
    <property type="match status" value="1"/>
</dbReference>
<name>A0AA38RBI8_9PEZI</name>
<feature type="domain" description="NodB homology" evidence="11">
    <location>
        <begin position="151"/>
        <end position="346"/>
    </location>
</feature>
<dbReference type="InterPro" id="IPR001002">
    <property type="entry name" value="Chitin-bd_1"/>
</dbReference>
<dbReference type="PANTHER" id="PTHR46471">
    <property type="entry name" value="CHITIN DEACETYLASE"/>
    <property type="match status" value="1"/>
</dbReference>
<sequence length="382" mass="41135">MWWHRVSALLGACLGIVAAHGDHDAAIPKIMGGREFLSEIRAKRQDLNRAALRKPAKPVQLVRPSRRQIGGDDGECGPGLGSCAAGYCCSAEGWCGIGPDYCTSPDCQINYGPACDGNKVPSGVSTARIARPKLGSVPYGGAGIYDCAVAGDIALTFDDGPYSYTGDLLDKLKAYGAKATFFITGNNLGKGMINDPSKPWAGYIKRMIAEGHQVASHTWSHQNASQLTNAQFQNQMLYNEVAFNDILGFFPAYMRPPFSICERACETILASLGYHVVYFDLDTEGYLNDDPELIQTSKDIWDDAVDGSDPAVDSFLQIEHDIHYQTVYNLTDYVLSSLFAHGYRSVTVGECLGDPPAYWYRAGSGSLPGGASPTSAAPSKTS</sequence>
<dbReference type="Gene3D" id="3.20.20.370">
    <property type="entry name" value="Glycoside hydrolase/deacetylase"/>
    <property type="match status" value="1"/>
</dbReference>
<evidence type="ECO:0000259" key="10">
    <source>
        <dbReference type="PROSITE" id="PS50941"/>
    </source>
</evidence>
<evidence type="ECO:0000313" key="13">
    <source>
        <dbReference type="Proteomes" id="UP001174694"/>
    </source>
</evidence>
<keyword evidence="8" id="KW-1015">Disulfide bond</keyword>
<dbReference type="InterPro" id="IPR018371">
    <property type="entry name" value="Chitin-binding_1_CS"/>
</dbReference>
<dbReference type="GO" id="GO:0016810">
    <property type="term" value="F:hydrolase activity, acting on carbon-nitrogen (but not peptide) bonds"/>
    <property type="evidence" value="ECO:0007669"/>
    <property type="project" value="InterPro"/>
</dbReference>
<protein>
    <submittedName>
        <fullName evidence="12">Glycoside hydrolase/deacetylase</fullName>
    </submittedName>
</protein>
<dbReference type="GO" id="GO:0008061">
    <property type="term" value="F:chitin binding"/>
    <property type="evidence" value="ECO:0007669"/>
    <property type="project" value="UniProtKB-UniRule"/>
</dbReference>
<reference evidence="12" key="1">
    <citation type="submission" date="2022-07" db="EMBL/GenBank/DDBJ databases">
        <title>Fungi with potential for degradation of polypropylene.</title>
        <authorList>
            <person name="Gostincar C."/>
        </authorList>
    </citation>
    <scope>NUCLEOTIDE SEQUENCE</scope>
    <source>
        <strain evidence="12">EXF-13308</strain>
    </source>
</reference>